<sequence>MKLIISNNEGNVLKSYLIKNAEFDEKLHSKLLEEYDDVFYIDELYDSTDERFSFSILDDILTIFELSIGGQGDSTNEKSEI</sequence>
<organism evidence="1">
    <name type="scientific">viral metagenome</name>
    <dbReference type="NCBI Taxonomy" id="1070528"/>
    <lineage>
        <taxon>unclassified sequences</taxon>
        <taxon>metagenomes</taxon>
        <taxon>organismal metagenomes</taxon>
    </lineage>
</organism>
<dbReference type="EMBL" id="MT143976">
    <property type="protein sequence ID" value="QJA44402.1"/>
    <property type="molecule type" value="Genomic_DNA"/>
</dbReference>
<accession>A0A6H1ZAB3</accession>
<proteinExistence type="predicted"/>
<name>A0A6H1ZAB3_9ZZZZ</name>
<evidence type="ECO:0000313" key="2">
    <source>
        <dbReference type="EMBL" id="QJH95149.1"/>
    </source>
</evidence>
<evidence type="ECO:0000313" key="1">
    <source>
        <dbReference type="EMBL" id="QJA44402.1"/>
    </source>
</evidence>
<gene>
    <name evidence="1" type="ORF">TM448A00108_0029</name>
    <name evidence="2" type="ORF">TM448B00355_0002</name>
</gene>
<dbReference type="EMBL" id="MT144614">
    <property type="protein sequence ID" value="QJH95149.1"/>
    <property type="molecule type" value="Genomic_DNA"/>
</dbReference>
<dbReference type="AlphaFoldDB" id="A0A6H1ZAB3"/>
<protein>
    <submittedName>
        <fullName evidence="1">Uncharacterized protein</fullName>
    </submittedName>
</protein>
<reference evidence="1" key="1">
    <citation type="submission" date="2020-03" db="EMBL/GenBank/DDBJ databases">
        <title>The deep terrestrial virosphere.</title>
        <authorList>
            <person name="Holmfeldt K."/>
            <person name="Nilsson E."/>
            <person name="Simone D."/>
            <person name="Lopez-Fernandez M."/>
            <person name="Wu X."/>
            <person name="de Brujin I."/>
            <person name="Lundin D."/>
            <person name="Andersson A."/>
            <person name="Bertilsson S."/>
            <person name="Dopson M."/>
        </authorList>
    </citation>
    <scope>NUCLEOTIDE SEQUENCE</scope>
    <source>
        <strain evidence="1">TM448A00108</strain>
        <strain evidence="2">TM448B00355</strain>
    </source>
</reference>